<evidence type="ECO:0000313" key="1">
    <source>
        <dbReference type="EMBL" id="KAH7938146.1"/>
    </source>
</evidence>
<gene>
    <name evidence="1" type="ORF">HPB49_020878</name>
</gene>
<name>A0ACB8CB25_DERSI</name>
<reference evidence="1" key="1">
    <citation type="submission" date="2020-05" db="EMBL/GenBank/DDBJ databases">
        <title>Large-scale comparative analyses of tick genomes elucidate their genetic diversity and vector capacities.</title>
        <authorList>
            <person name="Jia N."/>
            <person name="Wang J."/>
            <person name="Shi W."/>
            <person name="Du L."/>
            <person name="Sun Y."/>
            <person name="Zhan W."/>
            <person name="Jiang J."/>
            <person name="Wang Q."/>
            <person name="Zhang B."/>
            <person name="Ji P."/>
            <person name="Sakyi L.B."/>
            <person name="Cui X."/>
            <person name="Yuan T."/>
            <person name="Jiang B."/>
            <person name="Yang W."/>
            <person name="Lam T.T.-Y."/>
            <person name="Chang Q."/>
            <person name="Ding S."/>
            <person name="Wang X."/>
            <person name="Zhu J."/>
            <person name="Ruan X."/>
            <person name="Zhao L."/>
            <person name="Wei J."/>
            <person name="Que T."/>
            <person name="Du C."/>
            <person name="Cheng J."/>
            <person name="Dai P."/>
            <person name="Han X."/>
            <person name="Huang E."/>
            <person name="Gao Y."/>
            <person name="Liu J."/>
            <person name="Shao H."/>
            <person name="Ye R."/>
            <person name="Li L."/>
            <person name="Wei W."/>
            <person name="Wang X."/>
            <person name="Wang C."/>
            <person name="Yang T."/>
            <person name="Huo Q."/>
            <person name="Li W."/>
            <person name="Guo W."/>
            <person name="Chen H."/>
            <person name="Zhou L."/>
            <person name="Ni X."/>
            <person name="Tian J."/>
            <person name="Zhou Y."/>
            <person name="Sheng Y."/>
            <person name="Liu T."/>
            <person name="Pan Y."/>
            <person name="Xia L."/>
            <person name="Li J."/>
            <person name="Zhao F."/>
            <person name="Cao W."/>
        </authorList>
    </citation>
    <scope>NUCLEOTIDE SEQUENCE</scope>
    <source>
        <strain evidence="1">Dsil-2018</strain>
    </source>
</reference>
<evidence type="ECO:0000313" key="2">
    <source>
        <dbReference type="Proteomes" id="UP000821865"/>
    </source>
</evidence>
<keyword evidence="2" id="KW-1185">Reference proteome</keyword>
<dbReference type="Proteomes" id="UP000821865">
    <property type="component" value="Chromosome 8"/>
</dbReference>
<sequence>MDAHAASPPTPSTATGKRRSCLKTSSSTGCAGRFVRGTSSEPTSGSPLAASSSERARYRRRKIIRTAICIFVMVCTMVAALSVLFSPLQVRHSTLGMCLSESCLRYINKLESSMDLELDPCQDFHAYVCSHWKPVAGGRSFLEDAVLDFQGKIAAQVMAITAPKKNQNNLQKGASFYQSCVIKTDHGIHYLKDFLNMTGLTWPAVDVGHDPFRVLLDLSFEWRCPVFFYAYVSSGKADNYRLHLMDMFMGIDFSAFVTEHRSRGGNVRHVCRLYEVLADVPDGTEVKNQHASLCHGIAQLQSYLIDRLDVHEALGSASYSNVDDFALNTTPAISGEEWEIDSEATENTPLEDMTDFLLHNVKSLPSDYWARVFRRLKSTTIWTNPWHQANGSYAPSTLFIPDVYMLEGVFPDGAYESVYYASVGSLIARQVSATYDLKGRTIDGDGKERPWLSLEEQLRQDRLIECLVKAFEHHYNGTEVTSDETKSALYVAWESLSPLLTALQFSPGYPDYSAGFRKYTPKQLFFISLCFHMCSQGRENAIVFNEALWCNFPLRLFKPFAKSFQCPENSAMHSTFECSHDLLFQKGV</sequence>
<comment type="caution">
    <text evidence="1">The sequence shown here is derived from an EMBL/GenBank/DDBJ whole genome shotgun (WGS) entry which is preliminary data.</text>
</comment>
<organism evidence="1 2">
    <name type="scientific">Dermacentor silvarum</name>
    <name type="common">Tick</name>
    <dbReference type="NCBI Taxonomy" id="543639"/>
    <lineage>
        <taxon>Eukaryota</taxon>
        <taxon>Metazoa</taxon>
        <taxon>Ecdysozoa</taxon>
        <taxon>Arthropoda</taxon>
        <taxon>Chelicerata</taxon>
        <taxon>Arachnida</taxon>
        <taxon>Acari</taxon>
        <taxon>Parasitiformes</taxon>
        <taxon>Ixodida</taxon>
        <taxon>Ixodoidea</taxon>
        <taxon>Ixodidae</taxon>
        <taxon>Rhipicephalinae</taxon>
        <taxon>Dermacentor</taxon>
    </lineage>
</organism>
<accession>A0ACB8CB25</accession>
<proteinExistence type="predicted"/>
<dbReference type="EMBL" id="CM023477">
    <property type="protein sequence ID" value="KAH7938146.1"/>
    <property type="molecule type" value="Genomic_DNA"/>
</dbReference>
<protein>
    <submittedName>
        <fullName evidence="1">Uncharacterized protein</fullName>
    </submittedName>
</protein>